<feature type="transmembrane region" description="Helical" evidence="1">
    <location>
        <begin position="84"/>
        <end position="103"/>
    </location>
</feature>
<keyword evidence="3" id="KW-1185">Reference proteome</keyword>
<accession>A0ABM9MXN4</accession>
<comment type="caution">
    <text evidence="2">The sequence shown here is derived from an EMBL/GenBank/DDBJ whole genome shotgun (WGS) entry which is preliminary data.</text>
</comment>
<evidence type="ECO:0000313" key="3">
    <source>
        <dbReference type="Proteomes" id="UP001314261"/>
    </source>
</evidence>
<dbReference type="Pfam" id="PF12822">
    <property type="entry name" value="ECF_trnsprt"/>
    <property type="match status" value="1"/>
</dbReference>
<reference evidence="2 3" key="1">
    <citation type="submission" date="2023-10" db="EMBL/GenBank/DDBJ databases">
        <authorList>
            <person name="Botero Cardona J."/>
        </authorList>
    </citation>
    <scope>NUCLEOTIDE SEQUENCE [LARGE SCALE GENOMIC DNA]</scope>
    <source>
        <strain evidence="2 3">R-54839</strain>
    </source>
</reference>
<proteinExistence type="predicted"/>
<keyword evidence="1" id="KW-1133">Transmembrane helix</keyword>
<dbReference type="InterPro" id="IPR030949">
    <property type="entry name" value="ECF_S_folate_fam"/>
</dbReference>
<dbReference type="InterPro" id="IPR024529">
    <property type="entry name" value="ECF_trnsprt_substrate-spec"/>
</dbReference>
<evidence type="ECO:0000256" key="1">
    <source>
        <dbReference type="SAM" id="Phobius"/>
    </source>
</evidence>
<feature type="transmembrane region" description="Helical" evidence="1">
    <location>
        <begin position="163"/>
        <end position="183"/>
    </location>
</feature>
<keyword evidence="1" id="KW-0812">Transmembrane</keyword>
<evidence type="ECO:0000313" key="2">
    <source>
        <dbReference type="EMBL" id="CAK1247481.1"/>
    </source>
</evidence>
<dbReference type="Gene3D" id="1.10.1760.20">
    <property type="match status" value="1"/>
</dbReference>
<name>A0ABM9MXN4_9LACO</name>
<feature type="transmembrane region" description="Helical" evidence="1">
    <location>
        <begin position="115"/>
        <end position="143"/>
    </location>
</feature>
<evidence type="ECO:0008006" key="4">
    <source>
        <dbReference type="Google" id="ProtNLM"/>
    </source>
</evidence>
<gene>
    <name evidence="2" type="ORF">R54839_PPFHFPJH_01195</name>
</gene>
<keyword evidence="1" id="KW-0472">Membrane</keyword>
<organism evidence="2 3">
    <name type="scientific">Fructobacillus fructosus</name>
    <dbReference type="NCBI Taxonomy" id="1631"/>
    <lineage>
        <taxon>Bacteria</taxon>
        <taxon>Bacillati</taxon>
        <taxon>Bacillota</taxon>
        <taxon>Bacilli</taxon>
        <taxon>Lactobacillales</taxon>
        <taxon>Lactobacillaceae</taxon>
        <taxon>Fructobacillus</taxon>
    </lineage>
</organism>
<dbReference type="EMBL" id="CAUZLR010000007">
    <property type="protein sequence ID" value="CAK1247481.1"/>
    <property type="molecule type" value="Genomic_DNA"/>
</dbReference>
<protein>
    <recommendedName>
        <fullName evidence="4">Folate family ECF transporter S component</fullName>
    </recommendedName>
</protein>
<feature type="transmembrane region" description="Helical" evidence="1">
    <location>
        <begin position="12"/>
        <end position="34"/>
    </location>
</feature>
<dbReference type="Proteomes" id="UP001314261">
    <property type="component" value="Unassembled WGS sequence"/>
</dbReference>
<feature type="transmembrane region" description="Helical" evidence="1">
    <location>
        <begin position="46"/>
        <end position="72"/>
    </location>
</feature>
<sequence length="193" mass="21926">MNNTRTRFSRWGLPILSVQQLVLLAALIALSFILGRVSITTQILRISFVFLASSLMGKWFGPIWTMLVMVLSDFVKVTFISGGTWSPVMAIGVALAGLIYGAFFYREPQDQKLSWLTIALAVLAITVLVNLVINTLAIMFLYSPHHSWSVFMGMLSPRLLKSVIFYPIQLVLTYWILNNRVVLDLSKRFFQYK</sequence>
<dbReference type="RefSeq" id="WP_338346302.1">
    <property type="nucleotide sequence ID" value="NZ_CAUZLR010000007.1"/>
</dbReference>
<dbReference type="NCBIfam" id="TIGR04518">
    <property type="entry name" value="ECF_S_folT_fam"/>
    <property type="match status" value="1"/>
</dbReference>